<gene>
    <name evidence="3" type="primary">LOC110803414</name>
</gene>
<reference evidence="3" key="2">
    <citation type="submission" date="2025-08" db="UniProtKB">
        <authorList>
            <consortium name="RefSeq"/>
        </authorList>
    </citation>
    <scope>IDENTIFICATION</scope>
    <source>
        <tissue evidence="3">Leaf</tissue>
    </source>
</reference>
<reference evidence="2" key="1">
    <citation type="journal article" date="2021" name="Nat. Commun.">
        <title>Genomic analyses provide insights into spinach domestication and the genetic basis of agronomic traits.</title>
        <authorList>
            <person name="Cai X."/>
            <person name="Sun X."/>
            <person name="Xu C."/>
            <person name="Sun H."/>
            <person name="Wang X."/>
            <person name="Ge C."/>
            <person name="Zhang Z."/>
            <person name="Wang Q."/>
            <person name="Fei Z."/>
            <person name="Jiao C."/>
            <person name="Wang Q."/>
        </authorList>
    </citation>
    <scope>NUCLEOTIDE SEQUENCE [LARGE SCALE GENOMIC DNA]</scope>
    <source>
        <strain evidence="2">cv. Varoflay</strain>
    </source>
</reference>
<evidence type="ECO:0000313" key="3">
    <source>
        <dbReference type="RefSeq" id="XP_021864614.1"/>
    </source>
</evidence>
<dbReference type="AlphaFoldDB" id="A0A9R0JB47"/>
<name>A0A9R0JB47_SPIOL</name>
<protein>
    <recommendedName>
        <fullName evidence="4">Granulins domain-containing protein</fullName>
    </recommendedName>
</protein>
<dbReference type="OrthoDB" id="1797781at2759"/>
<feature type="signal peptide" evidence="1">
    <location>
        <begin position="1"/>
        <end position="26"/>
    </location>
</feature>
<evidence type="ECO:0000256" key="1">
    <source>
        <dbReference type="SAM" id="SignalP"/>
    </source>
</evidence>
<accession>A0A9R0JB47</accession>
<evidence type="ECO:0008006" key="4">
    <source>
        <dbReference type="Google" id="ProtNLM"/>
    </source>
</evidence>
<dbReference type="RefSeq" id="XP_021864614.1">
    <property type="nucleotide sequence ID" value="XM_022008922.2"/>
</dbReference>
<feature type="chain" id="PRO_5040190180" description="Granulins domain-containing protein" evidence="1">
    <location>
        <begin position="27"/>
        <end position="112"/>
    </location>
</feature>
<proteinExistence type="predicted"/>
<organism evidence="2 3">
    <name type="scientific">Spinacia oleracea</name>
    <name type="common">Spinach</name>
    <dbReference type="NCBI Taxonomy" id="3562"/>
    <lineage>
        <taxon>Eukaryota</taxon>
        <taxon>Viridiplantae</taxon>
        <taxon>Streptophyta</taxon>
        <taxon>Embryophyta</taxon>
        <taxon>Tracheophyta</taxon>
        <taxon>Spermatophyta</taxon>
        <taxon>Magnoliopsida</taxon>
        <taxon>eudicotyledons</taxon>
        <taxon>Gunneridae</taxon>
        <taxon>Pentapetalae</taxon>
        <taxon>Caryophyllales</taxon>
        <taxon>Chenopodiaceae</taxon>
        <taxon>Chenopodioideae</taxon>
        <taxon>Anserineae</taxon>
        <taxon>Spinacia</taxon>
    </lineage>
</organism>
<dbReference type="GeneID" id="110803414"/>
<sequence>MEGKLVSYKSLFAVILILSLVQLTTAAKNDLPRMMLGRPLSCQTYFESCSFMNSCCPGTQCYKGQCVDDPRSGCVRIYGTCGFFSGTCCHKMECINSECIVPKSNTLEFSII</sequence>
<dbReference type="KEGG" id="soe:110803414"/>
<keyword evidence="1" id="KW-0732">Signal</keyword>
<dbReference type="Proteomes" id="UP000813463">
    <property type="component" value="Chromosome 6"/>
</dbReference>
<keyword evidence="2" id="KW-1185">Reference proteome</keyword>
<evidence type="ECO:0000313" key="2">
    <source>
        <dbReference type="Proteomes" id="UP000813463"/>
    </source>
</evidence>